<dbReference type="PANTHER" id="PTHR43702">
    <property type="entry name" value="L-FUCOSE-PROTON SYMPORTER"/>
    <property type="match status" value="1"/>
</dbReference>
<keyword evidence="5 6" id="KW-0472">Membrane</keyword>
<proteinExistence type="predicted"/>
<dbReference type="AlphaFoldDB" id="A0AAE3IPY7"/>
<organism evidence="7 8">
    <name type="scientific">Haoranjiania flava</name>
    <dbReference type="NCBI Taxonomy" id="1856322"/>
    <lineage>
        <taxon>Bacteria</taxon>
        <taxon>Pseudomonadati</taxon>
        <taxon>Bacteroidota</taxon>
        <taxon>Chitinophagia</taxon>
        <taxon>Chitinophagales</taxon>
        <taxon>Chitinophagaceae</taxon>
        <taxon>Haoranjiania</taxon>
    </lineage>
</organism>
<keyword evidence="3 6" id="KW-0812">Transmembrane</keyword>
<dbReference type="RefSeq" id="WP_263038486.1">
    <property type="nucleotide sequence ID" value="NZ_JAOTPL010000016.1"/>
</dbReference>
<feature type="transmembrane region" description="Helical" evidence="6">
    <location>
        <begin position="21"/>
        <end position="38"/>
    </location>
</feature>
<dbReference type="GO" id="GO:0005886">
    <property type="term" value="C:plasma membrane"/>
    <property type="evidence" value="ECO:0007669"/>
    <property type="project" value="UniProtKB-SubCell"/>
</dbReference>
<dbReference type="EMBL" id="JAOTPL010000016">
    <property type="protein sequence ID" value="MCU7695001.1"/>
    <property type="molecule type" value="Genomic_DNA"/>
</dbReference>
<dbReference type="Pfam" id="PF07690">
    <property type="entry name" value="MFS_1"/>
    <property type="match status" value="1"/>
</dbReference>
<feature type="transmembrane region" description="Helical" evidence="6">
    <location>
        <begin position="58"/>
        <end position="78"/>
    </location>
</feature>
<evidence type="ECO:0000256" key="3">
    <source>
        <dbReference type="ARBA" id="ARBA00022692"/>
    </source>
</evidence>
<comment type="caution">
    <text evidence="7">The sequence shown here is derived from an EMBL/GenBank/DDBJ whole genome shotgun (WGS) entry which is preliminary data.</text>
</comment>
<evidence type="ECO:0000256" key="6">
    <source>
        <dbReference type="SAM" id="Phobius"/>
    </source>
</evidence>
<comment type="subcellular location">
    <subcellularLocation>
        <location evidence="1">Cell inner membrane</location>
        <topology evidence="1">Multi-pass membrane protein</topology>
    </subcellularLocation>
</comment>
<name>A0AAE3IPY7_9BACT</name>
<keyword evidence="8" id="KW-1185">Reference proteome</keyword>
<feature type="transmembrane region" description="Helical" evidence="6">
    <location>
        <begin position="87"/>
        <end position="104"/>
    </location>
</feature>
<keyword evidence="2" id="KW-1003">Cell membrane</keyword>
<gene>
    <name evidence="7" type="ORF">OD355_10775</name>
</gene>
<evidence type="ECO:0000256" key="5">
    <source>
        <dbReference type="ARBA" id="ARBA00023136"/>
    </source>
</evidence>
<keyword evidence="4 6" id="KW-1133">Transmembrane helix</keyword>
<dbReference type="Proteomes" id="UP001209317">
    <property type="component" value="Unassembled WGS sequence"/>
</dbReference>
<accession>A0AAE3IPY7</accession>
<dbReference type="SUPFAM" id="SSF103473">
    <property type="entry name" value="MFS general substrate transporter"/>
    <property type="match status" value="1"/>
</dbReference>
<protein>
    <submittedName>
        <fullName evidence="7">MFS transporter</fullName>
    </submittedName>
</protein>
<reference evidence="7" key="1">
    <citation type="submission" date="2022-10" db="EMBL/GenBank/DDBJ databases">
        <authorList>
            <person name="Kim H.S."/>
            <person name="Kim J.-S."/>
            <person name="Suh M.K."/>
            <person name="Eom M.K."/>
            <person name="Lee J.-S."/>
        </authorList>
    </citation>
    <scope>NUCLEOTIDE SEQUENCE</scope>
    <source>
        <strain evidence="7">LIP-5</strain>
    </source>
</reference>
<dbReference type="InterPro" id="IPR050375">
    <property type="entry name" value="MFS_TsgA-like"/>
</dbReference>
<evidence type="ECO:0000256" key="4">
    <source>
        <dbReference type="ARBA" id="ARBA00022989"/>
    </source>
</evidence>
<dbReference type="GO" id="GO:0022857">
    <property type="term" value="F:transmembrane transporter activity"/>
    <property type="evidence" value="ECO:0007669"/>
    <property type="project" value="InterPro"/>
</dbReference>
<dbReference type="InterPro" id="IPR011701">
    <property type="entry name" value="MFS"/>
</dbReference>
<sequence length="168" mass="18536">MQSTTKSIFTTSDGKNYQLPFILITCLFLLWGFAHSLLDILNKHFQDALDLTKAQSGLVQASAYGAYFLMALPAGIVAKKYGYKKGVLLGLLLFATGCLWFVPAVSINQFWAFLFGLLIIFSGLTFLETAPIRTLQYWAIPNLLRAALILHKPSMPSGGYSGRCWAAC</sequence>
<evidence type="ECO:0000256" key="1">
    <source>
        <dbReference type="ARBA" id="ARBA00004429"/>
    </source>
</evidence>
<dbReference type="InterPro" id="IPR036259">
    <property type="entry name" value="MFS_trans_sf"/>
</dbReference>
<dbReference type="Gene3D" id="1.20.1250.20">
    <property type="entry name" value="MFS general substrate transporter like domains"/>
    <property type="match status" value="1"/>
</dbReference>
<evidence type="ECO:0000256" key="2">
    <source>
        <dbReference type="ARBA" id="ARBA00022475"/>
    </source>
</evidence>
<feature type="transmembrane region" description="Helical" evidence="6">
    <location>
        <begin position="110"/>
        <end position="127"/>
    </location>
</feature>
<evidence type="ECO:0000313" key="7">
    <source>
        <dbReference type="EMBL" id="MCU7695001.1"/>
    </source>
</evidence>
<evidence type="ECO:0000313" key="8">
    <source>
        <dbReference type="Proteomes" id="UP001209317"/>
    </source>
</evidence>
<dbReference type="PANTHER" id="PTHR43702:SF11">
    <property type="entry name" value="L-FUCOSE-PROTON SYMPORTER"/>
    <property type="match status" value="1"/>
</dbReference>